<dbReference type="Proteomes" id="UP000630887">
    <property type="component" value="Unassembled WGS sequence"/>
</dbReference>
<feature type="domain" description="AB hydrolase-1" evidence="1">
    <location>
        <begin position="25"/>
        <end position="262"/>
    </location>
</feature>
<dbReference type="GO" id="GO:0016787">
    <property type="term" value="F:hydrolase activity"/>
    <property type="evidence" value="ECO:0007669"/>
    <property type="project" value="UniProtKB-KW"/>
</dbReference>
<gene>
    <name evidence="2" type="ORF">Cco03nite_09170</name>
</gene>
<dbReference type="EMBL" id="BONI01000005">
    <property type="protein sequence ID" value="GIG04217.1"/>
    <property type="molecule type" value="Genomic_DNA"/>
</dbReference>
<sequence length="275" mass="29046">MRVGTTTSADGTPITVHTTGTGPDVVILHDGSVPREHYHGLAEALEHRFTLHLYDRRDLAGAAALPDGSDTVATDLADLSAVLRHTGARSVLGHGSGGFLALRAGLNLPLYRIAVYDPILSVSGRLASDFLDPLEQAVRSGDQARALTVLSRGTHPDGLAAKLPFGLALQLNRLLQRTSSRRAMAGLLPTVLREIRRVREHDGPPADYAGITAEVLLTAGARSPEHFAENCRTLAEAIPHGRAVIIPGADHDAAVAAHDELVRPVSRFLAGAPVA</sequence>
<protein>
    <submittedName>
        <fullName evidence="2">Alpha/beta hydrolase</fullName>
    </submittedName>
</protein>
<dbReference type="InterPro" id="IPR000073">
    <property type="entry name" value="AB_hydrolase_1"/>
</dbReference>
<dbReference type="Pfam" id="PF12697">
    <property type="entry name" value="Abhydrolase_6"/>
    <property type="match status" value="1"/>
</dbReference>
<dbReference type="Gene3D" id="3.40.50.1820">
    <property type="entry name" value="alpha/beta hydrolase"/>
    <property type="match status" value="1"/>
</dbReference>
<evidence type="ECO:0000313" key="3">
    <source>
        <dbReference type="Proteomes" id="UP000630887"/>
    </source>
</evidence>
<dbReference type="SUPFAM" id="SSF53474">
    <property type="entry name" value="alpha/beta-Hydrolases"/>
    <property type="match status" value="1"/>
</dbReference>
<reference evidence="2 3" key="1">
    <citation type="submission" date="2021-01" db="EMBL/GenBank/DDBJ databases">
        <title>Whole genome shotgun sequence of Catellatospora coxensis NBRC 107359.</title>
        <authorList>
            <person name="Komaki H."/>
            <person name="Tamura T."/>
        </authorList>
    </citation>
    <scope>NUCLEOTIDE SEQUENCE [LARGE SCALE GENOMIC DNA]</scope>
    <source>
        <strain evidence="2 3">NBRC 107359</strain>
    </source>
</reference>
<name>A0A8J3P5B6_9ACTN</name>
<proteinExistence type="predicted"/>
<dbReference type="AlphaFoldDB" id="A0A8J3P5B6"/>
<organism evidence="2 3">
    <name type="scientific">Catellatospora coxensis</name>
    <dbReference type="NCBI Taxonomy" id="310354"/>
    <lineage>
        <taxon>Bacteria</taxon>
        <taxon>Bacillati</taxon>
        <taxon>Actinomycetota</taxon>
        <taxon>Actinomycetes</taxon>
        <taxon>Micromonosporales</taxon>
        <taxon>Micromonosporaceae</taxon>
        <taxon>Catellatospora</taxon>
    </lineage>
</organism>
<keyword evidence="2" id="KW-0378">Hydrolase</keyword>
<accession>A0A8J3P5B6</accession>
<evidence type="ECO:0000259" key="1">
    <source>
        <dbReference type="Pfam" id="PF12697"/>
    </source>
</evidence>
<evidence type="ECO:0000313" key="2">
    <source>
        <dbReference type="EMBL" id="GIG04217.1"/>
    </source>
</evidence>
<dbReference type="InterPro" id="IPR029058">
    <property type="entry name" value="AB_hydrolase_fold"/>
</dbReference>
<keyword evidence="3" id="KW-1185">Reference proteome</keyword>
<comment type="caution">
    <text evidence="2">The sequence shown here is derived from an EMBL/GenBank/DDBJ whole genome shotgun (WGS) entry which is preliminary data.</text>
</comment>